<sequence>MSYNRFVDKVVIVTGAASGIGEKAAKSFAEESAQVVVADINDEEGQRVVDEIKEAGGEAIFVHADSSQEADNRKMIQAAVDQYGKLDSVVANAGINIEAKIADLSVEDYKKVRSINLDGTFYANKFAVEQFLKQGNGGSIVNIGSIHSHVAREGLTAYATTKGGIQMLTKQVGTDYADQGIRCNMVCPAYINTPLTETVAPEIRKELANMHPIKRMGEVDEVSAAILFLASDDASFITGSDVKVDGGYTAV</sequence>
<dbReference type="PRINTS" id="PR00081">
    <property type="entry name" value="GDHRDH"/>
</dbReference>
<dbReference type="InterPro" id="IPR002347">
    <property type="entry name" value="SDR_fam"/>
</dbReference>
<name>A0A0X8FA89_9LACT</name>
<proteinExistence type="inferred from homology"/>
<dbReference type="InterPro" id="IPR036291">
    <property type="entry name" value="NAD(P)-bd_dom_sf"/>
</dbReference>
<comment type="similarity">
    <text evidence="1">Belongs to the short-chain dehydrogenases/reductases (SDR) family.</text>
</comment>
<dbReference type="Pfam" id="PF13561">
    <property type="entry name" value="adh_short_C2"/>
    <property type="match status" value="1"/>
</dbReference>
<evidence type="ECO:0000313" key="3">
    <source>
        <dbReference type="EMBL" id="AMB93633.1"/>
    </source>
</evidence>
<dbReference type="PRINTS" id="PR00080">
    <property type="entry name" value="SDRFAMILY"/>
</dbReference>
<reference evidence="3 5" key="1">
    <citation type="journal article" date="2016" name="Genome Announc.">
        <title>Complete Genome Sequences of Aerococcus christensenii CCUG 28831T, Aerococcus sanguinicola CCUG 43001T, Aerococcus urinae CCUG 36881T, Aerococcus urinaeequi CCUG 28094T, Aerococcus urinaehominis CCUG 42038 BT, and Aerococcus viridans CCUG 4311T.</title>
        <authorList>
            <person name="Carkaci D."/>
            <person name="Dargis R."/>
            <person name="Nielsen X.C."/>
            <person name="Skovgaard O."/>
            <person name="Fuursted K."/>
            <person name="Christensen J.J."/>
        </authorList>
    </citation>
    <scope>NUCLEOTIDE SEQUENCE [LARGE SCALE GENOMIC DNA]</scope>
    <source>
        <strain evidence="3 5">CCUG43001</strain>
    </source>
</reference>
<dbReference type="PROSITE" id="PS00061">
    <property type="entry name" value="ADH_SHORT"/>
    <property type="match status" value="1"/>
</dbReference>
<dbReference type="InterPro" id="IPR020904">
    <property type="entry name" value="Sc_DH/Rdtase_CS"/>
</dbReference>
<dbReference type="EMBL" id="CP014160">
    <property type="protein sequence ID" value="AMB93633.1"/>
    <property type="molecule type" value="Genomic_DNA"/>
</dbReference>
<dbReference type="Proteomes" id="UP000069912">
    <property type="component" value="Chromosome"/>
</dbReference>
<dbReference type="AlphaFoldDB" id="A0A0X8FA89"/>
<evidence type="ECO:0000313" key="6">
    <source>
        <dbReference type="Proteomes" id="UP000234239"/>
    </source>
</evidence>
<dbReference type="FunFam" id="3.40.50.720:FF:000084">
    <property type="entry name" value="Short-chain dehydrogenase reductase"/>
    <property type="match status" value="1"/>
</dbReference>
<dbReference type="KEGG" id="asan:AWM72_02130"/>
<dbReference type="GeneID" id="92902867"/>
<dbReference type="PANTHER" id="PTHR24321">
    <property type="entry name" value="DEHYDROGENASES, SHORT CHAIN"/>
    <property type="match status" value="1"/>
</dbReference>
<protein>
    <submittedName>
        <fullName evidence="4">NAD(P)-dependent oxidoreductase</fullName>
    </submittedName>
    <submittedName>
        <fullName evidence="3">Short-chain dehydrogenase</fullName>
    </submittedName>
</protein>
<accession>A0A0X8FA89</accession>
<evidence type="ECO:0000256" key="1">
    <source>
        <dbReference type="ARBA" id="ARBA00006484"/>
    </source>
</evidence>
<dbReference type="GO" id="GO:0016491">
    <property type="term" value="F:oxidoreductase activity"/>
    <property type="evidence" value="ECO:0007669"/>
    <property type="project" value="UniProtKB-KW"/>
</dbReference>
<dbReference type="PANTHER" id="PTHR24321:SF15">
    <property type="entry name" value="OXIDOREDUCTASE UCPA"/>
    <property type="match status" value="1"/>
</dbReference>
<evidence type="ECO:0000313" key="5">
    <source>
        <dbReference type="Proteomes" id="UP000069912"/>
    </source>
</evidence>
<gene>
    <name evidence="3" type="ORF">AWM72_02130</name>
    <name evidence="4" type="ORF">CYJ28_06965</name>
</gene>
<reference evidence="4 6" key="3">
    <citation type="submission" date="2017-12" db="EMBL/GenBank/DDBJ databases">
        <title>Phylogenetic diversity of female urinary microbiome.</title>
        <authorList>
            <person name="Thomas-White K."/>
            <person name="Wolfe A.J."/>
        </authorList>
    </citation>
    <scope>NUCLEOTIDE SEQUENCE [LARGE SCALE GENOMIC DNA]</scope>
    <source>
        <strain evidence="4 6">UMB0139</strain>
    </source>
</reference>
<dbReference type="GO" id="GO:0008206">
    <property type="term" value="P:bile acid metabolic process"/>
    <property type="evidence" value="ECO:0007669"/>
    <property type="project" value="UniProtKB-ARBA"/>
</dbReference>
<dbReference type="Proteomes" id="UP000234239">
    <property type="component" value="Unassembled WGS sequence"/>
</dbReference>
<reference evidence="5" key="2">
    <citation type="submission" date="2016-01" db="EMBL/GenBank/DDBJ databases">
        <title>Six Aerococcus type strain genome sequencing and assembly using PacBio and Illumina Hiseq.</title>
        <authorList>
            <person name="Carkaci D."/>
            <person name="Dargis R."/>
            <person name="Nielsen X.C."/>
            <person name="Skovgaard O."/>
            <person name="Fuursted K."/>
            <person name="Christensen J.J."/>
        </authorList>
    </citation>
    <scope>NUCLEOTIDE SEQUENCE [LARGE SCALE GENOMIC DNA]</scope>
    <source>
        <strain evidence="5">CCUG43001</strain>
    </source>
</reference>
<dbReference type="SUPFAM" id="SSF51735">
    <property type="entry name" value="NAD(P)-binding Rossmann-fold domains"/>
    <property type="match status" value="1"/>
</dbReference>
<dbReference type="EMBL" id="PKGY01000003">
    <property type="protein sequence ID" value="PKZ21637.1"/>
    <property type="molecule type" value="Genomic_DNA"/>
</dbReference>
<dbReference type="RefSeq" id="WP_067972475.1">
    <property type="nucleotide sequence ID" value="NZ_CAJHKM010000004.1"/>
</dbReference>
<keyword evidence="2" id="KW-0560">Oxidoreductase</keyword>
<organism evidence="3 5">
    <name type="scientific">Aerococcus sanguinicola</name>
    <dbReference type="NCBI Taxonomy" id="119206"/>
    <lineage>
        <taxon>Bacteria</taxon>
        <taxon>Bacillati</taxon>
        <taxon>Bacillota</taxon>
        <taxon>Bacilli</taxon>
        <taxon>Lactobacillales</taxon>
        <taxon>Aerococcaceae</taxon>
        <taxon>Aerococcus</taxon>
    </lineage>
</organism>
<evidence type="ECO:0000256" key="2">
    <source>
        <dbReference type="ARBA" id="ARBA00023002"/>
    </source>
</evidence>
<keyword evidence="5" id="KW-1185">Reference proteome</keyword>
<dbReference type="OrthoDB" id="9803333at2"/>
<evidence type="ECO:0000313" key="4">
    <source>
        <dbReference type="EMBL" id="PKZ21637.1"/>
    </source>
</evidence>
<dbReference type="NCBIfam" id="NF005559">
    <property type="entry name" value="PRK07231.1"/>
    <property type="match status" value="1"/>
</dbReference>
<dbReference type="Gene3D" id="3.40.50.720">
    <property type="entry name" value="NAD(P)-binding Rossmann-like Domain"/>
    <property type="match status" value="1"/>
</dbReference>